<name>A0ABS7SZT2_9FIRM</name>
<dbReference type="GO" id="GO:0005524">
    <property type="term" value="F:ATP binding"/>
    <property type="evidence" value="ECO:0007669"/>
    <property type="project" value="UniProtKB-KW"/>
</dbReference>
<dbReference type="SUPFAM" id="SSF52540">
    <property type="entry name" value="P-loop containing nucleoside triphosphate hydrolases"/>
    <property type="match status" value="1"/>
</dbReference>
<protein>
    <submittedName>
        <fullName evidence="6">ATP-binding cassette domain-containing protein</fullName>
    </submittedName>
</protein>
<comment type="similarity">
    <text evidence="1">Belongs to the ABC transporter superfamily.</text>
</comment>
<keyword evidence="2" id="KW-0813">Transport</keyword>
<keyword evidence="4 6" id="KW-0067">ATP-binding</keyword>
<evidence type="ECO:0000256" key="2">
    <source>
        <dbReference type="ARBA" id="ARBA00022448"/>
    </source>
</evidence>
<evidence type="ECO:0000256" key="4">
    <source>
        <dbReference type="ARBA" id="ARBA00022840"/>
    </source>
</evidence>
<dbReference type="Proteomes" id="UP000734271">
    <property type="component" value="Unassembled WGS sequence"/>
</dbReference>
<dbReference type="PANTHER" id="PTHR42734">
    <property type="entry name" value="METAL TRANSPORT SYSTEM ATP-BINDING PROTEIN TM_0124-RELATED"/>
    <property type="match status" value="1"/>
</dbReference>
<dbReference type="InterPro" id="IPR027417">
    <property type="entry name" value="P-loop_NTPase"/>
</dbReference>
<evidence type="ECO:0000256" key="1">
    <source>
        <dbReference type="ARBA" id="ARBA00005417"/>
    </source>
</evidence>
<dbReference type="InterPro" id="IPR017871">
    <property type="entry name" value="ABC_transporter-like_CS"/>
</dbReference>
<proteinExistence type="inferred from homology"/>
<dbReference type="InterPro" id="IPR050153">
    <property type="entry name" value="Metal_Ion_Import_ABC"/>
</dbReference>
<dbReference type="PROSITE" id="PS50893">
    <property type="entry name" value="ABC_TRANSPORTER_2"/>
    <property type="match status" value="1"/>
</dbReference>
<evidence type="ECO:0000313" key="7">
    <source>
        <dbReference type="Proteomes" id="UP000734271"/>
    </source>
</evidence>
<gene>
    <name evidence="6" type="ORF">K8P03_07110</name>
</gene>
<dbReference type="InterPro" id="IPR003593">
    <property type="entry name" value="AAA+_ATPase"/>
</dbReference>
<dbReference type="PANTHER" id="PTHR42734:SF17">
    <property type="entry name" value="METAL TRANSPORT SYSTEM ATP-BINDING PROTEIN TM_0124-RELATED"/>
    <property type="match status" value="1"/>
</dbReference>
<dbReference type="Gene3D" id="3.40.50.300">
    <property type="entry name" value="P-loop containing nucleotide triphosphate hydrolases"/>
    <property type="match status" value="1"/>
</dbReference>
<dbReference type="RefSeq" id="WP_223419837.1">
    <property type="nucleotide sequence ID" value="NZ_JAIPME010000002.1"/>
</dbReference>
<accession>A0ABS7SZT2</accession>
<reference evidence="6 7" key="1">
    <citation type="submission" date="2021-08" db="EMBL/GenBank/DDBJ databases">
        <title>FDA dAtabase for Regulatory Grade micrObial Sequences (FDA-ARGOS): Supporting development and validation of Infectious Disease Dx tests.</title>
        <authorList>
            <person name="Sproer C."/>
            <person name="Gronow S."/>
            <person name="Severitt S."/>
            <person name="Schroder I."/>
            <person name="Tallon L."/>
            <person name="Sadzewicz L."/>
            <person name="Zhao X."/>
            <person name="Boylan J."/>
            <person name="Ott S."/>
            <person name="Bowen H."/>
            <person name="Vavikolanu K."/>
            <person name="Hazen T."/>
            <person name="Aluvathingal J."/>
            <person name="Nadendla S."/>
            <person name="Lowell S."/>
            <person name="Myers T."/>
            <person name="Yan Y."/>
            <person name="Sichtig H."/>
        </authorList>
    </citation>
    <scope>NUCLEOTIDE SEQUENCE [LARGE SCALE GENOMIC DNA]</scope>
    <source>
        <strain evidence="6 7">FDAARGOS_1460</strain>
    </source>
</reference>
<dbReference type="InterPro" id="IPR003439">
    <property type="entry name" value="ABC_transporter-like_ATP-bd"/>
</dbReference>
<sequence length="219" mass="24593">MKQIEIKNLKFGYNENLILKGVNLELDQGNFAVISGENGSGKSTLIKLILGELKKDHGSIKLFGIEMEDFKNFDKIGYVPQVNEAIKIAFPVSAREYVGLNLYKEFSIINTITKKSKSKIENTFSTLKIKDLIDRPVNTLSGGQAQRVMIARAMVNNPDILILDEPTVGIDQKSKEDFLDLIVHLNTHHGISILMITHEMEILGDYVDKVFKLKEGLIC</sequence>
<feature type="domain" description="ABC transporter" evidence="5">
    <location>
        <begin position="4"/>
        <end position="218"/>
    </location>
</feature>
<evidence type="ECO:0000256" key="3">
    <source>
        <dbReference type="ARBA" id="ARBA00022741"/>
    </source>
</evidence>
<evidence type="ECO:0000259" key="5">
    <source>
        <dbReference type="PROSITE" id="PS50893"/>
    </source>
</evidence>
<dbReference type="PROSITE" id="PS00211">
    <property type="entry name" value="ABC_TRANSPORTER_1"/>
    <property type="match status" value="1"/>
</dbReference>
<evidence type="ECO:0000313" key="6">
    <source>
        <dbReference type="EMBL" id="MBZ2387048.1"/>
    </source>
</evidence>
<dbReference type="Pfam" id="PF00005">
    <property type="entry name" value="ABC_tran"/>
    <property type="match status" value="1"/>
</dbReference>
<keyword evidence="7" id="KW-1185">Reference proteome</keyword>
<dbReference type="EMBL" id="JAIPME010000002">
    <property type="protein sequence ID" value="MBZ2387048.1"/>
    <property type="molecule type" value="Genomic_DNA"/>
</dbReference>
<keyword evidence="3" id="KW-0547">Nucleotide-binding</keyword>
<organism evidence="6 7">
    <name type="scientific">Anaerococcus murdochii</name>
    <dbReference type="NCBI Taxonomy" id="411577"/>
    <lineage>
        <taxon>Bacteria</taxon>
        <taxon>Bacillati</taxon>
        <taxon>Bacillota</taxon>
        <taxon>Tissierellia</taxon>
        <taxon>Tissierellales</taxon>
        <taxon>Peptoniphilaceae</taxon>
        <taxon>Anaerococcus</taxon>
    </lineage>
</organism>
<dbReference type="SMART" id="SM00382">
    <property type="entry name" value="AAA"/>
    <property type="match status" value="1"/>
</dbReference>
<comment type="caution">
    <text evidence="6">The sequence shown here is derived from an EMBL/GenBank/DDBJ whole genome shotgun (WGS) entry which is preliminary data.</text>
</comment>